<dbReference type="Gene3D" id="2.60.200.20">
    <property type="match status" value="1"/>
</dbReference>
<dbReference type="SUPFAM" id="SSF49879">
    <property type="entry name" value="SMAD/FHA domain"/>
    <property type="match status" value="1"/>
</dbReference>
<evidence type="ECO:0000256" key="4">
    <source>
        <dbReference type="ARBA" id="ARBA00023242"/>
    </source>
</evidence>
<name>A0ABQ9FAH9_TEGGR</name>
<keyword evidence="8" id="KW-1185">Reference proteome</keyword>
<dbReference type="CDD" id="cd22667">
    <property type="entry name" value="FHA_NBN"/>
    <property type="match status" value="1"/>
</dbReference>
<evidence type="ECO:0000313" key="8">
    <source>
        <dbReference type="Proteomes" id="UP001217089"/>
    </source>
</evidence>
<reference evidence="7 8" key="1">
    <citation type="submission" date="2022-12" db="EMBL/GenBank/DDBJ databases">
        <title>Chromosome-level genome of Tegillarca granosa.</title>
        <authorList>
            <person name="Kim J."/>
        </authorList>
    </citation>
    <scope>NUCLEOTIDE SEQUENCE [LARGE SCALE GENOMIC DNA]</scope>
    <source>
        <strain evidence="7">Teg-2019</strain>
        <tissue evidence="7">Adductor muscle</tissue>
    </source>
</reference>
<dbReference type="PANTHER" id="PTHR12162:SF0">
    <property type="entry name" value="NIBRIN"/>
    <property type="match status" value="1"/>
</dbReference>
<dbReference type="EMBL" id="JARBDR010000440">
    <property type="protein sequence ID" value="KAJ8312630.1"/>
    <property type="molecule type" value="Genomic_DNA"/>
</dbReference>
<feature type="domain" description="FHA" evidence="6">
    <location>
        <begin position="16"/>
        <end position="66"/>
    </location>
</feature>
<keyword evidence="2" id="KW-0227">DNA damage</keyword>
<sequence length="66" mass="6934">MWYLISTLNPDEKYTLLVGKEYLVGRKDCDIVISGDASVSRKHAILQVLHSEANLGGSGGGSGGGV</sequence>
<accession>A0ABQ9FAH9</accession>
<dbReference type="InterPro" id="IPR000253">
    <property type="entry name" value="FHA_dom"/>
</dbReference>
<dbReference type="PROSITE" id="PS50006">
    <property type="entry name" value="FHA_DOMAIN"/>
    <property type="match status" value="1"/>
</dbReference>
<proteinExistence type="inferred from homology"/>
<evidence type="ECO:0000256" key="1">
    <source>
        <dbReference type="ARBA" id="ARBA00004123"/>
    </source>
</evidence>
<evidence type="ECO:0000259" key="6">
    <source>
        <dbReference type="PROSITE" id="PS50006"/>
    </source>
</evidence>
<comment type="similarity">
    <text evidence="5">Belongs to the Nibrin family.</text>
</comment>
<evidence type="ECO:0000256" key="3">
    <source>
        <dbReference type="ARBA" id="ARBA00023204"/>
    </source>
</evidence>
<evidence type="ECO:0000256" key="2">
    <source>
        <dbReference type="ARBA" id="ARBA00022763"/>
    </source>
</evidence>
<keyword evidence="3" id="KW-0234">DNA repair</keyword>
<dbReference type="InterPro" id="IPR040227">
    <property type="entry name" value="Nibrin-rel"/>
</dbReference>
<organism evidence="7 8">
    <name type="scientific">Tegillarca granosa</name>
    <name type="common">Malaysian cockle</name>
    <name type="synonym">Anadara granosa</name>
    <dbReference type="NCBI Taxonomy" id="220873"/>
    <lineage>
        <taxon>Eukaryota</taxon>
        <taxon>Metazoa</taxon>
        <taxon>Spiralia</taxon>
        <taxon>Lophotrochozoa</taxon>
        <taxon>Mollusca</taxon>
        <taxon>Bivalvia</taxon>
        <taxon>Autobranchia</taxon>
        <taxon>Pteriomorphia</taxon>
        <taxon>Arcoida</taxon>
        <taxon>Arcoidea</taxon>
        <taxon>Arcidae</taxon>
        <taxon>Tegillarca</taxon>
    </lineage>
</organism>
<protein>
    <recommendedName>
        <fullName evidence="6">FHA domain-containing protein</fullName>
    </recommendedName>
</protein>
<evidence type="ECO:0000313" key="7">
    <source>
        <dbReference type="EMBL" id="KAJ8312630.1"/>
    </source>
</evidence>
<keyword evidence="4" id="KW-0539">Nucleus</keyword>
<dbReference type="Proteomes" id="UP001217089">
    <property type="component" value="Unassembled WGS sequence"/>
</dbReference>
<comment type="caution">
    <text evidence="7">The sequence shown here is derived from an EMBL/GenBank/DDBJ whole genome shotgun (WGS) entry which is preliminary data.</text>
</comment>
<dbReference type="InterPro" id="IPR008984">
    <property type="entry name" value="SMAD_FHA_dom_sf"/>
</dbReference>
<gene>
    <name evidence="7" type="ORF">KUTeg_010003</name>
</gene>
<comment type="subcellular location">
    <subcellularLocation>
        <location evidence="1">Nucleus</location>
    </subcellularLocation>
</comment>
<dbReference type="PANTHER" id="PTHR12162">
    <property type="entry name" value="NIBRIN-RELATED"/>
    <property type="match status" value="1"/>
</dbReference>
<dbReference type="Pfam" id="PF00498">
    <property type="entry name" value="FHA"/>
    <property type="match status" value="1"/>
</dbReference>
<evidence type="ECO:0000256" key="5">
    <source>
        <dbReference type="ARBA" id="ARBA00044757"/>
    </source>
</evidence>